<feature type="chain" id="PRO_5034998603" description="Serine peptidase" evidence="7">
    <location>
        <begin position="18"/>
        <end position="513"/>
    </location>
</feature>
<protein>
    <recommendedName>
        <fullName evidence="10">Serine peptidase</fullName>
    </recommendedName>
</protein>
<evidence type="ECO:0008006" key="10">
    <source>
        <dbReference type="Google" id="ProtNLM"/>
    </source>
</evidence>
<dbReference type="Pfam" id="PF05577">
    <property type="entry name" value="Peptidase_S28"/>
    <property type="match status" value="1"/>
</dbReference>
<organism evidence="8 9">
    <name type="scientific">Mycena venus</name>
    <dbReference type="NCBI Taxonomy" id="2733690"/>
    <lineage>
        <taxon>Eukaryota</taxon>
        <taxon>Fungi</taxon>
        <taxon>Dikarya</taxon>
        <taxon>Basidiomycota</taxon>
        <taxon>Agaricomycotina</taxon>
        <taxon>Agaricomycetes</taxon>
        <taxon>Agaricomycetidae</taxon>
        <taxon>Agaricales</taxon>
        <taxon>Marasmiineae</taxon>
        <taxon>Mycenaceae</taxon>
        <taxon>Mycena</taxon>
    </lineage>
</organism>
<dbReference type="PANTHER" id="PTHR11010:SF23">
    <property type="entry name" value="SERINE PEPTIDASE"/>
    <property type="match status" value="1"/>
</dbReference>
<keyword evidence="5" id="KW-0325">Glycoprotein</keyword>
<name>A0A8H6XPP6_9AGAR</name>
<dbReference type="GO" id="GO:0070008">
    <property type="term" value="F:serine-type exopeptidase activity"/>
    <property type="evidence" value="ECO:0007669"/>
    <property type="project" value="InterPro"/>
</dbReference>
<dbReference type="GO" id="GO:0008239">
    <property type="term" value="F:dipeptidyl-peptidase activity"/>
    <property type="evidence" value="ECO:0007669"/>
    <property type="project" value="TreeGrafter"/>
</dbReference>
<dbReference type="OrthoDB" id="1735038at2759"/>
<dbReference type="Proteomes" id="UP000620124">
    <property type="component" value="Unassembled WGS sequence"/>
</dbReference>
<evidence type="ECO:0000256" key="1">
    <source>
        <dbReference type="ARBA" id="ARBA00011079"/>
    </source>
</evidence>
<comment type="caution">
    <text evidence="8">The sequence shown here is derived from an EMBL/GenBank/DDBJ whole genome shotgun (WGS) entry which is preliminary data.</text>
</comment>
<dbReference type="InterPro" id="IPR029058">
    <property type="entry name" value="AB_hydrolase_fold"/>
</dbReference>
<feature type="signal peptide" evidence="7">
    <location>
        <begin position="1"/>
        <end position="17"/>
    </location>
</feature>
<dbReference type="SUPFAM" id="SSF53474">
    <property type="entry name" value="alpha/beta-Hydrolases"/>
    <property type="match status" value="1"/>
</dbReference>
<keyword evidence="2" id="KW-0645">Protease</keyword>
<evidence type="ECO:0000313" key="8">
    <source>
        <dbReference type="EMBL" id="KAF7344257.1"/>
    </source>
</evidence>
<gene>
    <name evidence="8" type="ORF">MVEN_01717000</name>
</gene>
<dbReference type="GO" id="GO:0006508">
    <property type="term" value="P:proteolysis"/>
    <property type="evidence" value="ECO:0007669"/>
    <property type="project" value="UniProtKB-KW"/>
</dbReference>
<reference evidence="8" key="1">
    <citation type="submission" date="2020-05" db="EMBL/GenBank/DDBJ databases">
        <title>Mycena genomes resolve the evolution of fungal bioluminescence.</title>
        <authorList>
            <person name="Tsai I.J."/>
        </authorList>
    </citation>
    <scope>NUCLEOTIDE SEQUENCE</scope>
    <source>
        <strain evidence="8">CCC161011</strain>
    </source>
</reference>
<evidence type="ECO:0000256" key="5">
    <source>
        <dbReference type="ARBA" id="ARBA00023180"/>
    </source>
</evidence>
<sequence>MFSLVWIACALAPLVAGARRPNSPPQLTQPALAFSDTRAAALTPTATAPVAYFFDQLLDHSNPSLGTFPQRFWFYEGYYKEGGPIILFNAGEVDASGYTGYLLNETITGAIAYAVGGANIVLEHRYWGASVPFANYSTANMKYLTIENNVQDYAYFAQNVQLPWASGAKSVPPPQTPWILAGGSYPGALAGYVKHTFPDLFYASYGTSGPAITDYYGYFTPVEAGAPQNCTADMKAVITHWDSIMQGGTEKEQRALMSIFGLQNVTHIQDASSALQVAPWDWQALSPAAGAGQAFFNFCDTLEVKDGVPAGPKGQGLDYALQQWGAWQIQTNIASCGNAYAGDECWGSFDANSTTYTNIDISNTYRPWMWTICTQLAFWEVGQTEGPFIVSKLVDVEYAQRQCALYFPPEDGVSVPAVVPVDQINAVFGGWDISEDHMLFVNGQFDPWRSGSVSSQLPGASNLQSTAQQPILLIETGVHCWDMITSSAQANPSHTRRFQPSNCADGGVDERVG</sequence>
<dbReference type="InterPro" id="IPR008758">
    <property type="entry name" value="Peptidase_S28"/>
</dbReference>
<accession>A0A8H6XPP6</accession>
<keyword evidence="9" id="KW-1185">Reference proteome</keyword>
<dbReference type="PANTHER" id="PTHR11010">
    <property type="entry name" value="PROTEASE S28 PRO-X CARBOXYPEPTIDASE-RELATED"/>
    <property type="match status" value="1"/>
</dbReference>
<evidence type="ECO:0000256" key="7">
    <source>
        <dbReference type="SAM" id="SignalP"/>
    </source>
</evidence>
<dbReference type="AlphaFoldDB" id="A0A8H6XPP6"/>
<proteinExistence type="inferred from homology"/>
<feature type="region of interest" description="Disordered" evidence="6">
    <location>
        <begin position="491"/>
        <end position="513"/>
    </location>
</feature>
<evidence type="ECO:0000313" key="9">
    <source>
        <dbReference type="Proteomes" id="UP000620124"/>
    </source>
</evidence>
<dbReference type="EMBL" id="JACAZI010000015">
    <property type="protein sequence ID" value="KAF7344257.1"/>
    <property type="molecule type" value="Genomic_DNA"/>
</dbReference>
<dbReference type="Gene3D" id="3.40.50.1820">
    <property type="entry name" value="alpha/beta hydrolase"/>
    <property type="match status" value="2"/>
</dbReference>
<evidence type="ECO:0000256" key="2">
    <source>
        <dbReference type="ARBA" id="ARBA00022670"/>
    </source>
</evidence>
<evidence type="ECO:0000256" key="6">
    <source>
        <dbReference type="SAM" id="MobiDB-lite"/>
    </source>
</evidence>
<keyword evidence="4" id="KW-0378">Hydrolase</keyword>
<evidence type="ECO:0000256" key="4">
    <source>
        <dbReference type="ARBA" id="ARBA00022801"/>
    </source>
</evidence>
<evidence type="ECO:0000256" key="3">
    <source>
        <dbReference type="ARBA" id="ARBA00022729"/>
    </source>
</evidence>
<feature type="compositionally biased region" description="Polar residues" evidence="6">
    <location>
        <begin position="491"/>
        <end position="502"/>
    </location>
</feature>
<comment type="similarity">
    <text evidence="1">Belongs to the peptidase S28 family.</text>
</comment>
<keyword evidence="3 7" id="KW-0732">Signal</keyword>